<dbReference type="Gene3D" id="3.40.50.300">
    <property type="entry name" value="P-loop containing nucleotide triphosphate hydrolases"/>
    <property type="match status" value="1"/>
</dbReference>
<feature type="domain" description="ABC transporter" evidence="3">
    <location>
        <begin position="215"/>
        <end position="480"/>
    </location>
</feature>
<dbReference type="EMBL" id="JABCKI010005900">
    <property type="protein sequence ID" value="KAG5636717.1"/>
    <property type="molecule type" value="Genomic_DNA"/>
</dbReference>
<dbReference type="InterPro" id="IPR027417">
    <property type="entry name" value="P-loop_NTPase"/>
</dbReference>
<name>A0A9P7FXM5_9AGAR</name>
<sequence length="492" mass="54375">MSFVGESLTSASQLVFVLQSPHSAGDFLFPIISISQPLLYTCFDENVWSKVLLAIVNNRDHRRMEALSELTGEGYREEIIAGNLGDHILAEYKVSQENLGDTCTDDFWDQVQRGNTPIFDIFCALARDLPLAYCAIKAIKSPSKYSIASVAVLQQSSTALRNSFNSILNNVATFQRHVNILKELYSVFDRKIEFCDGDISYPGEESRPTGRGMGLELQNVTFSYPGSKTKTALNNVSLSIKPGQLVVIVGANGSGKSTMVKLMTRLYEPSSGTLLIDNVAAERYRSSSLRRAMATLTQDHKIYPLSIYENISLITADDPALVTKAAKQGGALKFIERLTDGMDTILEPRSRTFNVNIPSDPAHPLQKQIDSLPKKIDISGGEKQRLVAARIFMRFNMEEVNFVAVDEPSSALDAEGESQLFNQLIAERSGKTMVFVTHRFGHLTQHADMIVCMKDGALVECGSHKDLLKLDGEYAKLYNIQAGAFAVNEFSE</sequence>
<reference evidence="4" key="2">
    <citation type="submission" date="2021-10" db="EMBL/GenBank/DDBJ databases">
        <title>Phylogenomics reveals ancestral predisposition of the termite-cultivated fungus Termitomyces towards a domesticated lifestyle.</title>
        <authorList>
            <person name="Auxier B."/>
            <person name="Grum-Grzhimaylo A."/>
            <person name="Cardenas M.E."/>
            <person name="Lodge J.D."/>
            <person name="Laessoe T."/>
            <person name="Pedersen O."/>
            <person name="Smith M.E."/>
            <person name="Kuyper T.W."/>
            <person name="Franco-Molano E.A."/>
            <person name="Baroni T.J."/>
            <person name="Aanen D.K."/>
        </authorList>
    </citation>
    <scope>NUCLEOTIDE SEQUENCE</scope>
    <source>
        <strain evidence="4">D49</strain>
    </source>
</reference>
<dbReference type="PANTHER" id="PTHR43394:SF1">
    <property type="entry name" value="ATP-BINDING CASSETTE SUB-FAMILY B MEMBER 10, MITOCHONDRIAL"/>
    <property type="match status" value="1"/>
</dbReference>
<evidence type="ECO:0000256" key="1">
    <source>
        <dbReference type="ARBA" id="ARBA00022741"/>
    </source>
</evidence>
<dbReference type="PROSITE" id="PS50893">
    <property type="entry name" value="ABC_TRANSPORTER_2"/>
    <property type="match status" value="1"/>
</dbReference>
<evidence type="ECO:0000313" key="4">
    <source>
        <dbReference type="EMBL" id="KAG5636717.1"/>
    </source>
</evidence>
<dbReference type="GO" id="GO:0015421">
    <property type="term" value="F:ABC-type oligopeptide transporter activity"/>
    <property type="evidence" value="ECO:0007669"/>
    <property type="project" value="TreeGrafter"/>
</dbReference>
<dbReference type="InterPro" id="IPR039421">
    <property type="entry name" value="Type_1_exporter"/>
</dbReference>
<evidence type="ECO:0000256" key="2">
    <source>
        <dbReference type="ARBA" id="ARBA00022840"/>
    </source>
</evidence>
<keyword evidence="1" id="KW-0547">Nucleotide-binding</keyword>
<reference evidence="4" key="1">
    <citation type="submission" date="2021-02" db="EMBL/GenBank/DDBJ databases">
        <authorList>
            <person name="Nieuwenhuis M."/>
            <person name="Van De Peppel L.J.J."/>
        </authorList>
    </citation>
    <scope>NUCLEOTIDE SEQUENCE</scope>
    <source>
        <strain evidence="4">D49</strain>
    </source>
</reference>
<evidence type="ECO:0000313" key="5">
    <source>
        <dbReference type="Proteomes" id="UP000717328"/>
    </source>
</evidence>
<dbReference type="Pfam" id="PF00005">
    <property type="entry name" value="ABC_tran"/>
    <property type="match status" value="1"/>
</dbReference>
<proteinExistence type="predicted"/>
<protein>
    <recommendedName>
        <fullName evidence="3">ABC transporter domain-containing protein</fullName>
    </recommendedName>
</protein>
<dbReference type="AlphaFoldDB" id="A0A9P7FXM5"/>
<dbReference type="GO" id="GO:0005524">
    <property type="term" value="F:ATP binding"/>
    <property type="evidence" value="ECO:0007669"/>
    <property type="project" value="UniProtKB-KW"/>
</dbReference>
<dbReference type="PANTHER" id="PTHR43394">
    <property type="entry name" value="ATP-DEPENDENT PERMEASE MDL1, MITOCHONDRIAL"/>
    <property type="match status" value="1"/>
</dbReference>
<gene>
    <name evidence="4" type="ORF">H0H81_007084</name>
</gene>
<dbReference type="SUPFAM" id="SSF52540">
    <property type="entry name" value="P-loop containing nucleoside triphosphate hydrolases"/>
    <property type="match status" value="1"/>
</dbReference>
<comment type="caution">
    <text evidence="4">The sequence shown here is derived from an EMBL/GenBank/DDBJ whole genome shotgun (WGS) entry which is preliminary data.</text>
</comment>
<dbReference type="GO" id="GO:0016887">
    <property type="term" value="F:ATP hydrolysis activity"/>
    <property type="evidence" value="ECO:0007669"/>
    <property type="project" value="InterPro"/>
</dbReference>
<organism evidence="4 5">
    <name type="scientific">Sphagnurus paluster</name>
    <dbReference type="NCBI Taxonomy" id="117069"/>
    <lineage>
        <taxon>Eukaryota</taxon>
        <taxon>Fungi</taxon>
        <taxon>Dikarya</taxon>
        <taxon>Basidiomycota</taxon>
        <taxon>Agaricomycotina</taxon>
        <taxon>Agaricomycetes</taxon>
        <taxon>Agaricomycetidae</taxon>
        <taxon>Agaricales</taxon>
        <taxon>Tricholomatineae</taxon>
        <taxon>Lyophyllaceae</taxon>
        <taxon>Sphagnurus</taxon>
    </lineage>
</organism>
<dbReference type="SMART" id="SM00382">
    <property type="entry name" value="AAA"/>
    <property type="match status" value="1"/>
</dbReference>
<dbReference type="InterPro" id="IPR003439">
    <property type="entry name" value="ABC_transporter-like_ATP-bd"/>
</dbReference>
<evidence type="ECO:0000259" key="3">
    <source>
        <dbReference type="PROSITE" id="PS50893"/>
    </source>
</evidence>
<dbReference type="Proteomes" id="UP000717328">
    <property type="component" value="Unassembled WGS sequence"/>
</dbReference>
<keyword evidence="2" id="KW-0067">ATP-binding</keyword>
<keyword evidence="5" id="KW-1185">Reference proteome</keyword>
<dbReference type="InterPro" id="IPR003593">
    <property type="entry name" value="AAA+_ATPase"/>
</dbReference>
<accession>A0A9P7FXM5</accession>
<dbReference type="OrthoDB" id="6500128at2759"/>